<gene>
    <name evidence="2" type="ORF">KEG57_13725</name>
</gene>
<dbReference type="AlphaFoldDB" id="A0A9X3X007"/>
<comment type="caution">
    <text evidence="2">The sequence shown here is derived from an EMBL/GenBank/DDBJ whole genome shotgun (WGS) entry which is preliminary data.</text>
</comment>
<sequence length="647" mass="71272">MISTRWSGKLGWGLSAVLSAAALTGCGHTALKVPSSSGLPKDCEVGMQMVYGDSLAVSGEQMPTDERGVRQSPLASSKTKGSVYLASHPVCMKMGGKLLPQSTITLEMDDARYDHYRLCGGNVEEPKWPGSKLSCAWNGNFRDTHPADFILFAADGKTLAQHLRGVRAFRNGELAFRWVGGPDLEETTISGKYVLVVPGKQLKASFMPHLTQIDLRLVGFGSEVETSFLTEEVARVDNKIKDQIGRAWRGAISSRVFEDARIAEYLSSLQTRSQAIQCRARALLQPDSTDETCPGTKTAELQAREDLTTFYKQLKETAAGDIEDARKTAEKSVQQQLDAIGLEGEQALVEFYETVKLYWSGNGAGQDGWLRIYNEAIAKEKAATLARSPSMSEFAAAAKSYGITIPDELEDKHKPTGAAFLAWFKLRQSGDQLGDILKHGDAIMREALAMTHETSDLMAKIRADVQKVAKDDEARAQLFQDVFDALDPADPFVQYEDNPPQAKGESILSMRYSDKQQFYALAPWYAVSMRVSGDVSVQFNESVLIPVIDVVGSRWQFSRSRFGDFRLALGVANLFEDVPEDERNTTDDKTRYRVVPQLSISAGTVRLGLGYAFGQQTGMDKNPFDPFRVFLGADLVKLISGRNAEVF</sequence>
<evidence type="ECO:0000256" key="1">
    <source>
        <dbReference type="SAM" id="SignalP"/>
    </source>
</evidence>
<dbReference type="PROSITE" id="PS51257">
    <property type="entry name" value="PROKAR_LIPOPROTEIN"/>
    <property type="match status" value="1"/>
</dbReference>
<keyword evidence="1" id="KW-0732">Signal</keyword>
<dbReference type="Proteomes" id="UP001151081">
    <property type="component" value="Unassembled WGS sequence"/>
</dbReference>
<evidence type="ECO:0000313" key="3">
    <source>
        <dbReference type="Proteomes" id="UP001151081"/>
    </source>
</evidence>
<reference evidence="2 3" key="1">
    <citation type="submission" date="2021-04" db="EMBL/GenBank/DDBJ databases">
        <title>Genome analysis of Polyangium sp.</title>
        <authorList>
            <person name="Li Y."/>
            <person name="Wang J."/>
        </authorList>
    </citation>
    <scope>NUCLEOTIDE SEQUENCE [LARGE SCALE GENOMIC DNA]</scope>
    <source>
        <strain evidence="2 3">SDU14</strain>
    </source>
</reference>
<dbReference type="EMBL" id="JAGTJJ010000005">
    <property type="protein sequence ID" value="MDC3981567.1"/>
    <property type="molecule type" value="Genomic_DNA"/>
</dbReference>
<feature type="chain" id="PRO_5040905805" description="Lipoprotein" evidence="1">
    <location>
        <begin position="22"/>
        <end position="647"/>
    </location>
</feature>
<evidence type="ECO:0008006" key="4">
    <source>
        <dbReference type="Google" id="ProtNLM"/>
    </source>
</evidence>
<dbReference type="RefSeq" id="WP_272420236.1">
    <property type="nucleotide sequence ID" value="NZ_JAGTJJ010000005.1"/>
</dbReference>
<evidence type="ECO:0000313" key="2">
    <source>
        <dbReference type="EMBL" id="MDC3981567.1"/>
    </source>
</evidence>
<keyword evidence="3" id="KW-1185">Reference proteome</keyword>
<name>A0A9X3X007_9BACT</name>
<protein>
    <recommendedName>
        <fullName evidence="4">Lipoprotein</fullName>
    </recommendedName>
</protein>
<proteinExistence type="predicted"/>
<accession>A0A9X3X007</accession>
<feature type="signal peptide" evidence="1">
    <location>
        <begin position="1"/>
        <end position="21"/>
    </location>
</feature>
<organism evidence="2 3">
    <name type="scientific">Polyangium jinanense</name>
    <dbReference type="NCBI Taxonomy" id="2829994"/>
    <lineage>
        <taxon>Bacteria</taxon>
        <taxon>Pseudomonadati</taxon>
        <taxon>Myxococcota</taxon>
        <taxon>Polyangia</taxon>
        <taxon>Polyangiales</taxon>
        <taxon>Polyangiaceae</taxon>
        <taxon>Polyangium</taxon>
    </lineage>
</organism>